<keyword evidence="5 7" id="KW-0472">Membrane</keyword>
<evidence type="ECO:0000256" key="2">
    <source>
        <dbReference type="ARBA" id="ARBA00005734"/>
    </source>
</evidence>
<feature type="region of interest" description="Disordered" evidence="6">
    <location>
        <begin position="1"/>
        <end position="25"/>
    </location>
</feature>
<dbReference type="PANTHER" id="PTHR28628:SF3">
    <property type="entry name" value="TRANSMEMBRANE PROTEIN 88"/>
    <property type="match status" value="1"/>
</dbReference>
<proteinExistence type="inferred from homology"/>
<comment type="subcellular location">
    <subcellularLocation>
        <location evidence="1">Membrane</location>
        <topology evidence="1">Multi-pass membrane protein</topology>
    </subcellularLocation>
</comment>
<protein>
    <submittedName>
        <fullName evidence="9">Transmembrane protein 88</fullName>
    </submittedName>
</protein>
<evidence type="ECO:0000313" key="8">
    <source>
        <dbReference type="Proteomes" id="UP001652642"/>
    </source>
</evidence>
<evidence type="ECO:0000256" key="5">
    <source>
        <dbReference type="ARBA" id="ARBA00023136"/>
    </source>
</evidence>
<feature type="transmembrane region" description="Helical" evidence="7">
    <location>
        <begin position="150"/>
        <end position="174"/>
    </location>
</feature>
<dbReference type="InterPro" id="IPR033355">
    <property type="entry name" value="TMEM88"/>
</dbReference>
<evidence type="ECO:0000313" key="9">
    <source>
        <dbReference type="RefSeq" id="XP_072833260.1"/>
    </source>
</evidence>
<comment type="similarity">
    <text evidence="2">Belongs to the TMEM88 family.</text>
</comment>
<feature type="transmembrane region" description="Helical" evidence="7">
    <location>
        <begin position="107"/>
        <end position="130"/>
    </location>
</feature>
<keyword evidence="3 7" id="KW-0812">Transmembrane</keyword>
<dbReference type="PANTHER" id="PTHR28628">
    <property type="entry name" value="TRANSMEMBRANE PROTEIN 88-RELATED"/>
    <property type="match status" value="1"/>
</dbReference>
<evidence type="ECO:0000256" key="4">
    <source>
        <dbReference type="ARBA" id="ARBA00022989"/>
    </source>
</evidence>
<sequence length="223" mass="23043">MGGGGETTSGAQPECQGKEVGCKGSQLPSSAVRACMGTLASAMGLDTRSPKAASGSLDREGGLLGASPLPPPPYAGEGAPELRGSLDCWACAVLVTIQNLLVGALNLLLVGLIFGLILLPAGVLVGFGVVCHSKFLHAQAHYCTAHLHDAASVALLVVGFTLAVPLLVLALAAYCRLARRLQLGYCLVPYSKAVYKNLPVTHYHNSGCCCCTQDLDVAEKVWV</sequence>
<evidence type="ECO:0000256" key="7">
    <source>
        <dbReference type="SAM" id="Phobius"/>
    </source>
</evidence>
<evidence type="ECO:0000256" key="6">
    <source>
        <dbReference type="SAM" id="MobiDB-lite"/>
    </source>
</evidence>
<keyword evidence="8" id="KW-1185">Reference proteome</keyword>
<evidence type="ECO:0000256" key="3">
    <source>
        <dbReference type="ARBA" id="ARBA00022692"/>
    </source>
</evidence>
<accession>A0ABM5EJD7</accession>
<evidence type="ECO:0000256" key="1">
    <source>
        <dbReference type="ARBA" id="ARBA00004141"/>
    </source>
</evidence>
<dbReference type="Proteomes" id="UP001652642">
    <property type="component" value="Chromosome 6"/>
</dbReference>
<gene>
    <name evidence="9" type="primary">TMEM88</name>
</gene>
<dbReference type="GeneID" id="110087744"/>
<dbReference type="RefSeq" id="XP_072833260.1">
    <property type="nucleotide sequence ID" value="XM_072977159.1"/>
</dbReference>
<keyword evidence="4 7" id="KW-1133">Transmembrane helix</keyword>
<organism evidence="8 9">
    <name type="scientific">Pogona vitticeps</name>
    <name type="common">central bearded dragon</name>
    <dbReference type="NCBI Taxonomy" id="103695"/>
    <lineage>
        <taxon>Eukaryota</taxon>
        <taxon>Metazoa</taxon>
        <taxon>Chordata</taxon>
        <taxon>Craniata</taxon>
        <taxon>Vertebrata</taxon>
        <taxon>Euteleostomi</taxon>
        <taxon>Lepidosauria</taxon>
        <taxon>Squamata</taxon>
        <taxon>Bifurcata</taxon>
        <taxon>Unidentata</taxon>
        <taxon>Episquamata</taxon>
        <taxon>Toxicofera</taxon>
        <taxon>Iguania</taxon>
        <taxon>Acrodonta</taxon>
        <taxon>Agamidae</taxon>
        <taxon>Amphibolurinae</taxon>
        <taxon>Pogona</taxon>
    </lineage>
</organism>
<reference evidence="9" key="1">
    <citation type="submission" date="2025-08" db="UniProtKB">
        <authorList>
            <consortium name="RefSeq"/>
        </authorList>
    </citation>
    <scope>IDENTIFICATION</scope>
</reference>
<name>A0ABM5EJD7_9SAUR</name>